<comment type="caution">
    <text evidence="1">The sequence shown here is derived from an EMBL/GenBank/DDBJ whole genome shotgun (WGS) entry which is preliminary data.</text>
</comment>
<dbReference type="Proteomes" id="UP001303115">
    <property type="component" value="Unassembled WGS sequence"/>
</dbReference>
<accession>A0AAN6PKX0</accession>
<dbReference type="Gene3D" id="3.40.630.30">
    <property type="match status" value="1"/>
</dbReference>
<keyword evidence="2" id="KW-1185">Reference proteome</keyword>
<name>A0AAN6PKX0_9PEZI</name>
<dbReference type="SUPFAM" id="SSF55729">
    <property type="entry name" value="Acyl-CoA N-acyltransferases (Nat)"/>
    <property type="match status" value="1"/>
</dbReference>
<proteinExistence type="predicted"/>
<reference evidence="2" key="1">
    <citation type="journal article" date="2023" name="Mol. Phylogenet. Evol.">
        <title>Genome-scale phylogeny and comparative genomics of the fungal order Sordariales.</title>
        <authorList>
            <person name="Hensen N."/>
            <person name="Bonometti L."/>
            <person name="Westerberg I."/>
            <person name="Brannstrom I.O."/>
            <person name="Guillou S."/>
            <person name="Cros-Aarteil S."/>
            <person name="Calhoun S."/>
            <person name="Haridas S."/>
            <person name="Kuo A."/>
            <person name="Mondo S."/>
            <person name="Pangilinan J."/>
            <person name="Riley R."/>
            <person name="LaButti K."/>
            <person name="Andreopoulos B."/>
            <person name="Lipzen A."/>
            <person name="Chen C."/>
            <person name="Yan M."/>
            <person name="Daum C."/>
            <person name="Ng V."/>
            <person name="Clum A."/>
            <person name="Steindorff A."/>
            <person name="Ohm R.A."/>
            <person name="Martin F."/>
            <person name="Silar P."/>
            <person name="Natvig D.O."/>
            <person name="Lalanne C."/>
            <person name="Gautier V."/>
            <person name="Ament-Velasquez S.L."/>
            <person name="Kruys A."/>
            <person name="Hutchinson M.I."/>
            <person name="Powell A.J."/>
            <person name="Barry K."/>
            <person name="Miller A.N."/>
            <person name="Grigoriev I.V."/>
            <person name="Debuchy R."/>
            <person name="Gladieux P."/>
            <person name="Hiltunen Thoren M."/>
            <person name="Johannesson H."/>
        </authorList>
    </citation>
    <scope>NUCLEOTIDE SEQUENCE [LARGE SCALE GENOMIC DNA]</scope>
    <source>
        <strain evidence="2">CBS 284.82</strain>
    </source>
</reference>
<dbReference type="InterPro" id="IPR016181">
    <property type="entry name" value="Acyl_CoA_acyltransferase"/>
</dbReference>
<sequence length="292" mass="32116">MAPAPGLDSEQYEIRQLQPGDTDAASAILSVATAFDSPFFELMVQYQAIPKPARVYALFDTHVPVVSRHIESGLSYGVFNKHYISPRGHANPSSVLWACPDTRDEAPTKIKLLSQIDSPLVSVALSNDATDPQYFDGAGNWIPPAIRELCELKAMLRQLDTAPPKLWQPTERGQMLLREGTFTRSDYAGRGLAKALSYWLMDEMARQGYRTIEVDTYHPAVTKIWQNPPAPFAASVGCELLPGWSDTIAGKVLMGDNVLVDRLCVECKRIYVSLVPDAGEAGLEALVMEGFS</sequence>
<gene>
    <name evidence="1" type="ORF">C8A01DRAFT_35005</name>
</gene>
<dbReference type="EMBL" id="MU854366">
    <property type="protein sequence ID" value="KAK4040949.1"/>
    <property type="molecule type" value="Genomic_DNA"/>
</dbReference>
<organism evidence="1 2">
    <name type="scientific">Parachaetomium inaequale</name>
    <dbReference type="NCBI Taxonomy" id="2588326"/>
    <lineage>
        <taxon>Eukaryota</taxon>
        <taxon>Fungi</taxon>
        <taxon>Dikarya</taxon>
        <taxon>Ascomycota</taxon>
        <taxon>Pezizomycotina</taxon>
        <taxon>Sordariomycetes</taxon>
        <taxon>Sordariomycetidae</taxon>
        <taxon>Sordariales</taxon>
        <taxon>Chaetomiaceae</taxon>
        <taxon>Parachaetomium</taxon>
    </lineage>
</organism>
<evidence type="ECO:0000313" key="1">
    <source>
        <dbReference type="EMBL" id="KAK4040949.1"/>
    </source>
</evidence>
<protein>
    <submittedName>
        <fullName evidence="1">Uncharacterized protein</fullName>
    </submittedName>
</protein>
<evidence type="ECO:0000313" key="2">
    <source>
        <dbReference type="Proteomes" id="UP001303115"/>
    </source>
</evidence>
<dbReference type="AlphaFoldDB" id="A0AAN6PKX0"/>